<evidence type="ECO:0000256" key="2">
    <source>
        <dbReference type="ARBA" id="ARBA00023002"/>
    </source>
</evidence>
<gene>
    <name evidence="3" type="ORF">ABEG18_13655</name>
</gene>
<dbReference type="InterPro" id="IPR002347">
    <property type="entry name" value="SDR_fam"/>
</dbReference>
<dbReference type="PANTHER" id="PTHR44196">
    <property type="entry name" value="DEHYDROGENASE/REDUCTASE SDR FAMILY MEMBER 7B"/>
    <property type="match status" value="1"/>
</dbReference>
<proteinExistence type="inferred from homology"/>
<name>A0AAU7J914_9HYPH</name>
<dbReference type="AlphaFoldDB" id="A0AAU7J914"/>
<dbReference type="PANTHER" id="PTHR44196:SF1">
    <property type="entry name" value="DEHYDROGENASE_REDUCTASE SDR FAMILY MEMBER 7B"/>
    <property type="match status" value="1"/>
</dbReference>
<dbReference type="InterPro" id="IPR036291">
    <property type="entry name" value="NAD(P)-bd_dom_sf"/>
</dbReference>
<dbReference type="PRINTS" id="PR00081">
    <property type="entry name" value="GDHRDH"/>
</dbReference>
<dbReference type="GO" id="GO:0016020">
    <property type="term" value="C:membrane"/>
    <property type="evidence" value="ECO:0007669"/>
    <property type="project" value="TreeGrafter"/>
</dbReference>
<sequence length="263" mass="27606">MANSYRASPADGVAWVTGASSGIGRATALELARRGYAVAATARRREELEALAREAPGPGRIVAFPADVTRKDEVAEAFAAIERDLGPVALAFLNAGTFYPMKGAGFDADLVMRTFEVNVGGAVNGLAVLIPAMTGRGRGQIALNASVAGYGGLPTSAAYGATKAALINMAEALKFTCDDVGITLQVVNPGFVGTPLTDRNEFPMPFLIPAEDAARRICDGFAKGGFEITFPRRLSWILKAINHLPYGLYFPLVARATGVGRGR</sequence>
<dbReference type="Pfam" id="PF00106">
    <property type="entry name" value="adh_short"/>
    <property type="match status" value="1"/>
</dbReference>
<keyword evidence="2" id="KW-0560">Oxidoreductase</keyword>
<dbReference type="RefSeq" id="WP_406853606.1">
    <property type="nucleotide sequence ID" value="NZ_CP157484.1"/>
</dbReference>
<dbReference type="GO" id="GO:0016491">
    <property type="term" value="F:oxidoreductase activity"/>
    <property type="evidence" value="ECO:0007669"/>
    <property type="project" value="UniProtKB-KW"/>
</dbReference>
<organism evidence="3">
    <name type="scientific">Alsobacter sp. KACC 23698</name>
    <dbReference type="NCBI Taxonomy" id="3149229"/>
    <lineage>
        <taxon>Bacteria</taxon>
        <taxon>Pseudomonadati</taxon>
        <taxon>Pseudomonadota</taxon>
        <taxon>Alphaproteobacteria</taxon>
        <taxon>Hyphomicrobiales</taxon>
        <taxon>Alsobacteraceae</taxon>
        <taxon>Alsobacter</taxon>
    </lineage>
</organism>
<evidence type="ECO:0000313" key="3">
    <source>
        <dbReference type="EMBL" id="XBO36791.1"/>
    </source>
</evidence>
<comment type="similarity">
    <text evidence="1">Belongs to the short-chain dehydrogenases/reductases (SDR) family.</text>
</comment>
<accession>A0AAU7J914</accession>
<dbReference type="EMBL" id="CP157484">
    <property type="protein sequence ID" value="XBO36791.1"/>
    <property type="molecule type" value="Genomic_DNA"/>
</dbReference>
<dbReference type="SUPFAM" id="SSF51735">
    <property type="entry name" value="NAD(P)-binding Rossmann-fold domains"/>
    <property type="match status" value="1"/>
</dbReference>
<protein>
    <submittedName>
        <fullName evidence="3">SDR family NAD(P)-dependent oxidoreductase</fullName>
    </submittedName>
</protein>
<dbReference type="Gene3D" id="3.40.50.720">
    <property type="entry name" value="NAD(P)-binding Rossmann-like Domain"/>
    <property type="match status" value="1"/>
</dbReference>
<evidence type="ECO:0000256" key="1">
    <source>
        <dbReference type="ARBA" id="ARBA00006484"/>
    </source>
</evidence>
<reference evidence="3" key="1">
    <citation type="submission" date="2024-05" db="EMBL/GenBank/DDBJ databases">
        <authorList>
            <person name="Kim S."/>
            <person name="Heo J."/>
            <person name="Choi H."/>
            <person name="Choi Y."/>
            <person name="Kwon S.-W."/>
            <person name="Kim Y."/>
        </authorList>
    </citation>
    <scope>NUCLEOTIDE SEQUENCE</scope>
    <source>
        <strain evidence="3">KACC 23698</strain>
    </source>
</reference>